<reference evidence="3" key="1">
    <citation type="journal article" date="2012" name="J. Bacteriol.">
        <title>Revised Genome Sequence of Burkholderia thailandensis MSMB43 with Improved Annotation.</title>
        <authorList>
            <person name="Zhuo Y."/>
            <person name="Liu L."/>
            <person name="Wang Q."/>
            <person name="Liu X."/>
            <person name="Ren B."/>
            <person name="Liu M."/>
            <person name="Ni P."/>
            <person name="Cheng Y.Q."/>
            <person name="Zhang L."/>
        </authorList>
    </citation>
    <scope>NUCLEOTIDE SEQUENCE [LARGE SCALE GENOMIC DNA]</scope>
    <source>
        <strain evidence="3">MSMB43</strain>
    </source>
</reference>
<gene>
    <name evidence="2" type="ORF">A33K_16387</name>
</gene>
<evidence type="ECO:0000313" key="3">
    <source>
        <dbReference type="Proteomes" id="UP000004682"/>
    </source>
</evidence>
<sequence length="98" mass="10121">MPYVRGLTGDGMWAVVVVMRMVRSAARGGATGNGRIVAKNGRAWGAAWAGGAAAASSGGRERSGIAADAQERSTSAGTPMPRHSVFQHVKSPRTRLSL</sequence>
<protein>
    <submittedName>
        <fullName evidence="2">Uncharacterized protein</fullName>
    </submittedName>
</protein>
<accession>A0ABN0G3P8</accession>
<name>A0ABN0G3P8_9BURK</name>
<organism evidence="2 3">
    <name type="scientific">Burkholderia humptydooensis MSMB43</name>
    <dbReference type="NCBI Taxonomy" id="441157"/>
    <lineage>
        <taxon>Bacteria</taxon>
        <taxon>Pseudomonadati</taxon>
        <taxon>Pseudomonadota</taxon>
        <taxon>Betaproteobacteria</taxon>
        <taxon>Burkholderiales</taxon>
        <taxon>Burkholderiaceae</taxon>
        <taxon>Burkholderia</taxon>
        <taxon>pseudomallei group</taxon>
    </lineage>
</organism>
<proteinExistence type="predicted"/>
<keyword evidence="3" id="KW-1185">Reference proteome</keyword>
<feature type="region of interest" description="Disordered" evidence="1">
    <location>
        <begin position="54"/>
        <end position="98"/>
    </location>
</feature>
<evidence type="ECO:0000313" key="2">
    <source>
        <dbReference type="EMBL" id="EIP86784.1"/>
    </source>
</evidence>
<dbReference type="EMBL" id="JH692064">
    <property type="protein sequence ID" value="EIP86784.1"/>
    <property type="molecule type" value="Genomic_DNA"/>
</dbReference>
<evidence type="ECO:0000256" key="1">
    <source>
        <dbReference type="SAM" id="MobiDB-lite"/>
    </source>
</evidence>
<dbReference type="Proteomes" id="UP000004682">
    <property type="component" value="Unassembled WGS sequence"/>
</dbReference>